<reference evidence="1 2" key="1">
    <citation type="submission" date="2020-03" db="EMBL/GenBank/DDBJ databases">
        <authorList>
            <person name="Wang L."/>
            <person name="He N."/>
            <person name="Li Y."/>
            <person name="Fang Y."/>
            <person name="Zhang F."/>
        </authorList>
    </citation>
    <scope>NUCLEOTIDE SEQUENCE [LARGE SCALE GENOMIC DNA]</scope>
    <source>
        <strain evidence="2">hsmgli-8</strain>
    </source>
</reference>
<organism evidence="1 2">
    <name type="scientific">Pseudomonas quercus</name>
    <dbReference type="NCBI Taxonomy" id="2722792"/>
    <lineage>
        <taxon>Bacteria</taxon>
        <taxon>Pseudomonadati</taxon>
        <taxon>Pseudomonadota</taxon>
        <taxon>Gammaproteobacteria</taxon>
        <taxon>Pseudomonadales</taxon>
        <taxon>Pseudomonadaceae</taxon>
        <taxon>Pseudomonas</taxon>
    </lineage>
</organism>
<dbReference type="RefSeq" id="WP_168084028.1">
    <property type="nucleotide sequence ID" value="NZ_JAAVJI010000005.1"/>
</dbReference>
<name>A0ABX0YHH0_9PSED</name>
<protein>
    <recommendedName>
        <fullName evidence="3">DNA-binding protein</fullName>
    </recommendedName>
</protein>
<keyword evidence="2" id="KW-1185">Reference proteome</keyword>
<evidence type="ECO:0000313" key="2">
    <source>
        <dbReference type="Proteomes" id="UP000746535"/>
    </source>
</evidence>
<dbReference type="Proteomes" id="UP000746535">
    <property type="component" value="Unassembled WGS sequence"/>
</dbReference>
<comment type="caution">
    <text evidence="1">The sequence shown here is derived from an EMBL/GenBank/DDBJ whole genome shotgun (WGS) entry which is preliminary data.</text>
</comment>
<accession>A0ABX0YHH0</accession>
<evidence type="ECO:0008006" key="3">
    <source>
        <dbReference type="Google" id="ProtNLM"/>
    </source>
</evidence>
<sequence>MSVSALESAPTSRLDLEAAVDRRFRLFIAKLPQAVLEKSLKLSDREALAELARSAAEAARSIEIENQEAIAEMRARAFLRVRERCELLESKDLVRILGITKQALSKRIQAGQIAVYTNQSNGRKYYPAFQIRDNKIRPVIAELLSEFGVEPTDQVSMNLFVQHLSTKIDYSNPGEPENIIEMHTLMDDPAARRIIKREWDNKYLHGR</sequence>
<proteinExistence type="predicted"/>
<dbReference type="EMBL" id="JAAVJI010000005">
    <property type="protein sequence ID" value="NJP01458.1"/>
    <property type="molecule type" value="Genomic_DNA"/>
</dbReference>
<gene>
    <name evidence="1" type="ORF">HBH25_11365</name>
</gene>
<evidence type="ECO:0000313" key="1">
    <source>
        <dbReference type="EMBL" id="NJP01458.1"/>
    </source>
</evidence>